<organism evidence="4 5">
    <name type="scientific">Corallococcus coralloides (strain ATCC 25202 / DSM 2259 / NBRC 100086 / M2)</name>
    <name type="common">Myxococcus coralloides</name>
    <dbReference type="NCBI Taxonomy" id="1144275"/>
    <lineage>
        <taxon>Bacteria</taxon>
        <taxon>Pseudomonadati</taxon>
        <taxon>Myxococcota</taxon>
        <taxon>Myxococcia</taxon>
        <taxon>Myxococcales</taxon>
        <taxon>Cystobacterineae</taxon>
        <taxon>Myxococcaceae</taxon>
        <taxon>Corallococcus</taxon>
    </lineage>
</organism>
<dbReference type="SUPFAM" id="SSF117281">
    <property type="entry name" value="Kelch motif"/>
    <property type="match status" value="1"/>
</dbReference>
<dbReference type="RefSeq" id="WP_014396507.1">
    <property type="nucleotide sequence ID" value="NC_017030.1"/>
</dbReference>
<dbReference type="PANTHER" id="PTHR46093">
    <property type="entry name" value="ACYL-COA-BINDING DOMAIN-CONTAINING PROTEIN 5"/>
    <property type="match status" value="1"/>
</dbReference>
<dbReference type="Proteomes" id="UP000007587">
    <property type="component" value="Chromosome"/>
</dbReference>
<accession>H8MPN2</accession>
<dbReference type="OrthoDB" id="3420153at2"/>
<dbReference type="PANTHER" id="PTHR46093:SF18">
    <property type="entry name" value="FIBRONECTIN TYPE-III DOMAIN-CONTAINING PROTEIN"/>
    <property type="match status" value="1"/>
</dbReference>
<keyword evidence="5" id="KW-1185">Reference proteome</keyword>
<evidence type="ECO:0000313" key="5">
    <source>
        <dbReference type="Proteomes" id="UP000007587"/>
    </source>
</evidence>
<dbReference type="InParanoid" id="H8MPN2"/>
<dbReference type="STRING" id="1144275.COCOR_03695"/>
<dbReference type="KEGG" id="ccx:COCOR_03695"/>
<keyword evidence="1" id="KW-0880">Kelch repeat</keyword>
<dbReference type="InterPro" id="IPR015915">
    <property type="entry name" value="Kelch-typ_b-propeller"/>
</dbReference>
<keyword evidence="2" id="KW-0677">Repeat</keyword>
<evidence type="ECO:0000256" key="2">
    <source>
        <dbReference type="ARBA" id="ARBA00022737"/>
    </source>
</evidence>
<sequence>MAHSERDAVKPFRMRLMSGLVLLSLVCCSSPQKQTGTEAPEQGTWTPLPSGAPLGTGLQVAGVFDGQNVLLWGGLGDCTVNGVCGDGARFNLEAKTWTPLSTQGAPSARTLHSAVWTGEKMMVWGGLGCGSPLGPCGDGATYDPATDTWSSITSQDAPSPRGGHTATWTGEVMVVWGGQDLQQGRVFRDGARYHVDAGIWTTMNFVEAPVGRRYHSAVWTGELSGEVLYWGGNGGGGTVNVAQADGSSYGPFVGHWLAMPTEGAPTGRWAHTAVWTGSKMIIWGGIGCGDDPQDPVYCEQGAAFDPVSRKWSPISARGAPSPRTGHAAVWTGSKMVIWGGASTKCGSGGGACSDGAAYDPETDTWAPLRTQGAPSARSGHVGMWTGSALFIWGGMGGGGSEVPLTDGALWVP</sequence>
<proteinExistence type="predicted"/>
<evidence type="ECO:0000313" key="4">
    <source>
        <dbReference type="EMBL" id="AFE05391.1"/>
    </source>
</evidence>
<dbReference type="EMBL" id="CP003389">
    <property type="protein sequence ID" value="AFE05391.1"/>
    <property type="molecule type" value="Genomic_DNA"/>
</dbReference>
<reference evidence="4 5" key="1">
    <citation type="journal article" date="2012" name="J. Bacteriol.">
        <title>Complete Genome Sequence of the Fruiting Myxobacterium Corallococcus coralloides DSM 2259.</title>
        <authorList>
            <person name="Huntley S."/>
            <person name="Zhang Y."/>
            <person name="Treuner-Lange A."/>
            <person name="Kneip S."/>
            <person name="Sensen C.W."/>
            <person name="Sogaard-Andersen L."/>
        </authorList>
    </citation>
    <scope>NUCLEOTIDE SEQUENCE [LARGE SCALE GENOMIC DNA]</scope>
    <source>
        <strain evidence="5">ATCC 25202 / DSM 2259 / NBRC 100086 / M2</strain>
    </source>
</reference>
<dbReference type="Gene3D" id="2.120.10.80">
    <property type="entry name" value="Kelch-type beta propeller"/>
    <property type="match status" value="2"/>
</dbReference>
<feature type="domain" description="Attractin/MKLN-like beta-propeller" evidence="3">
    <location>
        <begin position="87"/>
        <end position="342"/>
    </location>
</feature>
<evidence type="ECO:0000259" key="3">
    <source>
        <dbReference type="Pfam" id="PF24981"/>
    </source>
</evidence>
<dbReference type="Pfam" id="PF24981">
    <property type="entry name" value="Beta-prop_ATRN-LZTR1"/>
    <property type="match status" value="1"/>
</dbReference>
<dbReference type="HOGENOM" id="CLU_666845_0_0_7"/>
<protein>
    <submittedName>
        <fullName evidence="4">Kelch repeat protein</fullName>
    </submittedName>
</protein>
<reference evidence="5" key="2">
    <citation type="submission" date="2012-03" db="EMBL/GenBank/DDBJ databases">
        <title>Genome sequence of the fruiting myxobacterium Corallococcus coralloides DSM 2259.</title>
        <authorList>
            <person name="Huntley S."/>
            <person name="Zhang Y."/>
            <person name="Treuner-Lange A."/>
            <person name="Sensen C.W."/>
            <person name="Sogaard-Andersen L."/>
        </authorList>
    </citation>
    <scope>NUCLEOTIDE SEQUENCE [LARGE SCALE GENOMIC DNA]</scope>
    <source>
        <strain evidence="5">ATCC 25202 / DSM 2259 / NBRC 100086 / M2</strain>
    </source>
</reference>
<dbReference type="AlphaFoldDB" id="H8MPN2"/>
<name>H8MPN2_CORCM</name>
<dbReference type="InterPro" id="IPR056737">
    <property type="entry name" value="Beta-prop_ATRN-MKLN-like"/>
</dbReference>
<dbReference type="eggNOG" id="COG3055">
    <property type="taxonomic scope" value="Bacteria"/>
</dbReference>
<gene>
    <name evidence="4" type="ordered locus">COCOR_03695</name>
</gene>
<evidence type="ECO:0000256" key="1">
    <source>
        <dbReference type="ARBA" id="ARBA00022441"/>
    </source>
</evidence>